<name>A0A7S7RM68_9BACT</name>
<gene>
    <name evidence="1" type="ORF">HUE88_08605</name>
</gene>
<dbReference type="InterPro" id="IPR054228">
    <property type="entry name" value="DUF6953"/>
</dbReference>
<keyword evidence="2" id="KW-1185">Reference proteome</keyword>
<reference evidence="1 2" key="1">
    <citation type="submission" date="2020-05" db="EMBL/GenBank/DDBJ databases">
        <title>Sulfurimonas marisnigri, sp. nov., and Sulfurimonas baltica, sp. nov., manganese oxide reducing chemolithoautotrophs of the class Epsilonproteobacteria isolated from the pelagic redoxclines of the Black and Baltic Seas and emended description of the genus Sulfurimonas.</title>
        <authorList>
            <person name="Henkel J.V."/>
            <person name="Laudan C."/>
            <person name="Werner J."/>
            <person name="Neu T."/>
            <person name="Plewe S."/>
            <person name="Sproer C."/>
            <person name="Bunk B."/>
            <person name="Schulz-Vogt H.N."/>
        </authorList>
    </citation>
    <scope>NUCLEOTIDE SEQUENCE [LARGE SCALE GENOMIC DNA]</scope>
    <source>
        <strain evidence="1 2">GD2</strain>
    </source>
</reference>
<evidence type="ECO:0000313" key="1">
    <source>
        <dbReference type="EMBL" id="QOY51191.1"/>
    </source>
</evidence>
<dbReference type="Proteomes" id="UP000593994">
    <property type="component" value="Chromosome"/>
</dbReference>
<sequence length="78" mass="9339">MVDTKDVAQFMFDKLEESNSLYQYDIVHDIETTYGNEFVYQNENGNMAIEKKVLTAFNKFKKENNIEWDKSEKAWFLN</sequence>
<dbReference type="KEGG" id="sbal:HUE88_08605"/>
<accession>A0A7S7RM68</accession>
<protein>
    <submittedName>
        <fullName evidence="1">Uncharacterized protein</fullName>
    </submittedName>
</protein>
<dbReference type="RefSeq" id="WP_194368305.1">
    <property type="nucleotide sequence ID" value="NZ_CP054492.1"/>
</dbReference>
<proteinExistence type="predicted"/>
<dbReference type="AlphaFoldDB" id="A0A7S7RM68"/>
<dbReference type="Pfam" id="PF22266">
    <property type="entry name" value="DUF6953"/>
    <property type="match status" value="1"/>
</dbReference>
<dbReference type="EMBL" id="CP054492">
    <property type="protein sequence ID" value="QOY51191.1"/>
    <property type="molecule type" value="Genomic_DNA"/>
</dbReference>
<organism evidence="1 2">
    <name type="scientific">Candidatus Sulfurimonas baltica</name>
    <dbReference type="NCBI Taxonomy" id="2740404"/>
    <lineage>
        <taxon>Bacteria</taxon>
        <taxon>Pseudomonadati</taxon>
        <taxon>Campylobacterota</taxon>
        <taxon>Epsilonproteobacteria</taxon>
        <taxon>Campylobacterales</taxon>
        <taxon>Sulfurimonadaceae</taxon>
        <taxon>Sulfurimonas</taxon>
    </lineage>
</organism>
<evidence type="ECO:0000313" key="2">
    <source>
        <dbReference type="Proteomes" id="UP000593994"/>
    </source>
</evidence>